<keyword evidence="1" id="KW-0472">Membrane</keyword>
<feature type="transmembrane region" description="Helical" evidence="1">
    <location>
        <begin position="58"/>
        <end position="79"/>
    </location>
</feature>
<dbReference type="OrthoDB" id="3267755at2"/>
<evidence type="ECO:0000313" key="3">
    <source>
        <dbReference type="Proteomes" id="UP000325307"/>
    </source>
</evidence>
<dbReference type="Proteomes" id="UP000325307">
    <property type="component" value="Unassembled WGS sequence"/>
</dbReference>
<dbReference type="AlphaFoldDB" id="A0A5A7NPU2"/>
<name>A0A5A7NPU2_9MICC</name>
<proteinExistence type="predicted"/>
<dbReference type="Pfam" id="PF14017">
    <property type="entry name" value="DUF4233"/>
    <property type="match status" value="1"/>
</dbReference>
<accession>A0A5A7NPU2</accession>
<keyword evidence="1" id="KW-0812">Transmembrane</keyword>
<dbReference type="EMBL" id="BKDJ01000001">
    <property type="protein sequence ID" value="GER22027.1"/>
    <property type="molecule type" value="Genomic_DNA"/>
</dbReference>
<evidence type="ECO:0000313" key="2">
    <source>
        <dbReference type="EMBL" id="GER22027.1"/>
    </source>
</evidence>
<comment type="caution">
    <text evidence="2">The sequence shown here is derived from an EMBL/GenBank/DDBJ whole genome shotgun (WGS) entry which is preliminary data.</text>
</comment>
<organism evidence="2 3">
    <name type="scientific">Zafaria cholistanensis</name>
    <dbReference type="NCBI Taxonomy" id="1682741"/>
    <lineage>
        <taxon>Bacteria</taxon>
        <taxon>Bacillati</taxon>
        <taxon>Actinomycetota</taxon>
        <taxon>Actinomycetes</taxon>
        <taxon>Micrococcales</taxon>
        <taxon>Micrococcaceae</taxon>
        <taxon>Zafaria</taxon>
    </lineage>
</organism>
<dbReference type="RefSeq" id="WP_149955501.1">
    <property type="nucleotide sequence ID" value="NZ_BKDJ01000001.1"/>
</dbReference>
<keyword evidence="3" id="KW-1185">Reference proteome</keyword>
<feature type="transmembrane region" description="Helical" evidence="1">
    <location>
        <begin position="21"/>
        <end position="46"/>
    </location>
</feature>
<feature type="transmembrane region" description="Helical" evidence="1">
    <location>
        <begin position="91"/>
        <end position="115"/>
    </location>
</feature>
<reference evidence="2 3" key="1">
    <citation type="submission" date="2019-09" db="EMBL/GenBank/DDBJ databases">
        <title>Arthrobacter zafarii sp. nov., a moderately thermotolerant and halotolerant actinobacterium isolated from Cholistan desert soil of Pakistan.</title>
        <authorList>
            <person name="Amin A."/>
            <person name="Ahmed I."/>
            <person name="Khalid N."/>
            <person name="Schumann P."/>
            <person name="Busse H.J."/>
            <person name="Khan I.U."/>
            <person name="Li S."/>
            <person name="Li W.J."/>
        </authorList>
    </citation>
    <scope>NUCLEOTIDE SEQUENCE [LARGE SCALE GENOMIC DNA]</scope>
    <source>
        <strain evidence="2 3">NCCP-1664</strain>
    </source>
</reference>
<protein>
    <recommendedName>
        <fullName evidence="4">DUF4233 domain-containing protein</fullName>
    </recommendedName>
</protein>
<dbReference type="InterPro" id="IPR025327">
    <property type="entry name" value="DUF4233"/>
</dbReference>
<evidence type="ECO:0000256" key="1">
    <source>
        <dbReference type="SAM" id="Phobius"/>
    </source>
</evidence>
<gene>
    <name evidence="2" type="ORF">NCCP1664_05240</name>
</gene>
<sequence>MARLTRAQREWRPGMKKKRRSIRTMFASTVLTLEAFLVFFAALTVYGLRKDIPGPLTLGVGIGLAVVCILACALLTKPLGYWIGWGIQGALFLIGFIEPTMFLIAALFTATWWYAVTKGRAMDRENAERDRLQAEWEVAHPEQGA</sequence>
<keyword evidence="1" id="KW-1133">Transmembrane helix</keyword>
<evidence type="ECO:0008006" key="4">
    <source>
        <dbReference type="Google" id="ProtNLM"/>
    </source>
</evidence>